<feature type="non-terminal residue" evidence="1">
    <location>
        <position position="1"/>
    </location>
</feature>
<gene>
    <name evidence="1" type="ORF">S01H4_03018</name>
</gene>
<comment type="caution">
    <text evidence="1">The sequence shown here is derived from an EMBL/GenBank/DDBJ whole genome shotgun (WGS) entry which is preliminary data.</text>
</comment>
<proteinExistence type="predicted"/>
<evidence type="ECO:0008006" key="2">
    <source>
        <dbReference type="Google" id="ProtNLM"/>
    </source>
</evidence>
<dbReference type="Gene3D" id="3.40.190.10">
    <property type="entry name" value="Periplasmic binding protein-like II"/>
    <property type="match status" value="1"/>
</dbReference>
<dbReference type="PANTHER" id="PTHR43649">
    <property type="entry name" value="ARABINOSE-BINDING PROTEIN-RELATED"/>
    <property type="match status" value="1"/>
</dbReference>
<dbReference type="InterPro" id="IPR050490">
    <property type="entry name" value="Bact_solute-bd_prot1"/>
</dbReference>
<dbReference type="PANTHER" id="PTHR43649:SF12">
    <property type="entry name" value="DIACETYLCHITOBIOSE BINDING PROTEIN DASA"/>
    <property type="match status" value="1"/>
</dbReference>
<reference evidence="1" key="1">
    <citation type="journal article" date="2014" name="Front. Microbiol.">
        <title>High frequency of phylogenetically diverse reductive dehalogenase-homologous genes in deep subseafloor sedimentary metagenomes.</title>
        <authorList>
            <person name="Kawai M."/>
            <person name="Futagami T."/>
            <person name="Toyoda A."/>
            <person name="Takaki Y."/>
            <person name="Nishi S."/>
            <person name="Hori S."/>
            <person name="Arai W."/>
            <person name="Tsubouchi T."/>
            <person name="Morono Y."/>
            <person name="Uchiyama I."/>
            <person name="Ito T."/>
            <person name="Fujiyama A."/>
            <person name="Inagaki F."/>
            <person name="Takami H."/>
        </authorList>
    </citation>
    <scope>NUCLEOTIDE SEQUENCE</scope>
    <source>
        <strain evidence="1">Expedition CK06-06</strain>
    </source>
</reference>
<dbReference type="Pfam" id="PF13416">
    <property type="entry name" value="SBP_bac_8"/>
    <property type="match status" value="1"/>
</dbReference>
<accession>X1AQ24</accession>
<dbReference type="SUPFAM" id="SSF53850">
    <property type="entry name" value="Periplasmic binding protein-like II"/>
    <property type="match status" value="1"/>
</dbReference>
<dbReference type="InterPro" id="IPR006059">
    <property type="entry name" value="SBP"/>
</dbReference>
<organism evidence="1">
    <name type="scientific">marine sediment metagenome</name>
    <dbReference type="NCBI Taxonomy" id="412755"/>
    <lineage>
        <taxon>unclassified sequences</taxon>
        <taxon>metagenomes</taxon>
        <taxon>ecological metagenomes</taxon>
    </lineage>
</organism>
<evidence type="ECO:0000313" key="1">
    <source>
        <dbReference type="EMBL" id="GAG74393.1"/>
    </source>
</evidence>
<name>X1AQ24_9ZZZZ</name>
<protein>
    <recommendedName>
        <fullName evidence="2">Extracellular solute-binding protein</fullName>
    </recommendedName>
</protein>
<dbReference type="EMBL" id="BART01000703">
    <property type="protein sequence ID" value="GAG74393.1"/>
    <property type="molecule type" value="Genomic_DNA"/>
</dbReference>
<sequence length="478" mass="54721">FRKFGSAAEQKEFTLVIRMMDSQDKWFKENIVPQFEEKYNVKLKVISFDVMWDIEKMLKMEKESGKFTIGLVKTPLEMTRVLTAPGKDFLQPFDDIMKVDELISLKKEYDYLAIKMGTIGGKLYYLPRKLETRVMIYLKPKVEEAVANWQNFEAEIVASLKEVNGYGLPAGYTLEADPNEWDYYDVFVVSYYWANTPYFGIKMPRMAHRGKRYGGTVQGLVDRAYNMGATQDDILKMNTDPVVDMFEWEAVYRKYNLYNEGMWVDPWSGGGIWNAMKDGKVFLAMMHQIDCFFIHGGTHPTMQGYLVNPDDLGEALMPLGVSVELDADGKPVRVGSKKASTGGWWWSIPKNAPYPELSVELAKWITNYENHLAECKTFGMMPVRKDILDNLGKAFPEGWMGEVFAISISQLKANGENTVPLIAEYTDLGINYLAAWYDIIVDENYGEAEQVDRDYIKKVLDKTYVPEQKGILGAGYPE</sequence>
<dbReference type="AlphaFoldDB" id="X1AQ24"/>